<evidence type="ECO:0000313" key="6">
    <source>
        <dbReference type="Ensembl" id="ENSPNYP00000002942.1"/>
    </source>
</evidence>
<keyword evidence="2" id="KW-0677">Repeat</keyword>
<name>A0A3B4EX69_9CICH</name>
<comment type="subcellular location">
    <subcellularLocation>
        <location evidence="1">Nucleus</location>
    </subcellularLocation>
</comment>
<dbReference type="SUPFAM" id="SSF57903">
    <property type="entry name" value="FYVE/PHD zinc finger"/>
    <property type="match status" value="1"/>
</dbReference>
<protein>
    <submittedName>
        <fullName evidence="6">Metal response element binding transcription factor 2</fullName>
    </submittedName>
</protein>
<dbReference type="PANTHER" id="PTHR12628:SF12">
    <property type="entry name" value="METAL-RESPONSE ELEMENT-BINDING TRANSCRIPTION FACTOR 2"/>
    <property type="match status" value="1"/>
</dbReference>
<sequence length="317" mass="35650">MLQCNMCQQWFHEACLHCLQMPMLYGDRFYVFVCSVCNGGPEYLSRLPLSWKDVAHLSLYNLSVIHKKKYFDSEMDLMVYINDNWELLQLGELANTPRSERYENVLEALNNNSCMFMSGKEVKKKKHLFGLRIRFPPVPPNCDEPTSRVMEKASHEITIKGCKSTKALSAIRLDMKRVDALKLKVPTGYCVNPILDRSLLSLKTSDVESIGALSTSETTSTSISRQSRYAYIPPPSYADPHPSATELLSSLPGLHSADIIHGMDPNSQLTHLKSSISNYFGAAGRLACGEKYKVLARRVTLDGKVQYLVEWEGVTAS</sequence>
<dbReference type="GeneTree" id="ENSGT00950000183180"/>
<accession>A0A3B4EX69</accession>
<keyword evidence="3" id="KW-0156">Chromatin regulator</keyword>
<evidence type="ECO:0000259" key="5">
    <source>
        <dbReference type="Pfam" id="PF14061"/>
    </source>
</evidence>
<evidence type="ECO:0000256" key="1">
    <source>
        <dbReference type="ARBA" id="ARBA00004123"/>
    </source>
</evidence>
<keyword evidence="4" id="KW-0539">Nucleus</keyword>
<dbReference type="AlphaFoldDB" id="A0A3B4EX69"/>
<feature type="domain" description="Polycomb-like MTF2 factor 2 C-terminal" evidence="5">
    <location>
        <begin position="269"/>
        <end position="315"/>
    </location>
</feature>
<dbReference type="Ensembl" id="ENSPNYT00000003023.1">
    <property type="protein sequence ID" value="ENSPNYP00000002942.1"/>
    <property type="gene ID" value="ENSPNYG00000002298.1"/>
</dbReference>
<dbReference type="GO" id="GO:0003677">
    <property type="term" value="F:DNA binding"/>
    <property type="evidence" value="ECO:0007669"/>
    <property type="project" value="TreeGrafter"/>
</dbReference>
<evidence type="ECO:0000256" key="2">
    <source>
        <dbReference type="ARBA" id="ARBA00022737"/>
    </source>
</evidence>
<dbReference type="GO" id="GO:0045814">
    <property type="term" value="P:negative regulation of gene expression, epigenetic"/>
    <property type="evidence" value="ECO:0007669"/>
    <property type="project" value="TreeGrafter"/>
</dbReference>
<dbReference type="FunFam" id="3.90.980.20:FF:000001">
    <property type="entry name" value="metal-response element-binding transcription factor 2 isoform X1"/>
    <property type="match status" value="1"/>
</dbReference>
<evidence type="ECO:0000256" key="4">
    <source>
        <dbReference type="ARBA" id="ARBA00023242"/>
    </source>
</evidence>
<organism evidence="6">
    <name type="scientific">Pundamilia nyererei</name>
    <dbReference type="NCBI Taxonomy" id="303518"/>
    <lineage>
        <taxon>Eukaryota</taxon>
        <taxon>Metazoa</taxon>
        <taxon>Chordata</taxon>
        <taxon>Craniata</taxon>
        <taxon>Vertebrata</taxon>
        <taxon>Euteleostomi</taxon>
        <taxon>Actinopterygii</taxon>
        <taxon>Neopterygii</taxon>
        <taxon>Teleostei</taxon>
        <taxon>Neoteleostei</taxon>
        <taxon>Acanthomorphata</taxon>
        <taxon>Ovalentaria</taxon>
        <taxon>Cichlomorphae</taxon>
        <taxon>Cichliformes</taxon>
        <taxon>Cichlidae</taxon>
        <taxon>African cichlids</taxon>
        <taxon>Pseudocrenilabrinae</taxon>
        <taxon>Haplochromini</taxon>
        <taxon>Pundamilia</taxon>
    </lineage>
</organism>
<evidence type="ECO:0000256" key="3">
    <source>
        <dbReference type="ARBA" id="ARBA00022853"/>
    </source>
</evidence>
<proteinExistence type="predicted"/>
<reference evidence="6" key="1">
    <citation type="submission" date="2023-09" db="UniProtKB">
        <authorList>
            <consortium name="Ensembl"/>
        </authorList>
    </citation>
    <scope>IDENTIFICATION</scope>
</reference>
<dbReference type="InterPro" id="IPR025894">
    <property type="entry name" value="Mtf2_C_dom"/>
</dbReference>
<dbReference type="Gene3D" id="3.90.980.20">
    <property type="match status" value="1"/>
</dbReference>
<dbReference type="GO" id="GO:0003682">
    <property type="term" value="F:chromatin binding"/>
    <property type="evidence" value="ECO:0007669"/>
    <property type="project" value="TreeGrafter"/>
</dbReference>
<dbReference type="STRING" id="303518.ENSPNYP00000002942"/>
<dbReference type="PANTHER" id="PTHR12628">
    <property type="entry name" value="POLYCOMB-LIKE TRANSCRIPTION FACTOR"/>
    <property type="match status" value="1"/>
</dbReference>
<dbReference type="InterPro" id="IPR011011">
    <property type="entry name" value="Znf_FYVE_PHD"/>
</dbReference>
<dbReference type="Pfam" id="PF14061">
    <property type="entry name" value="Mtf2_C"/>
    <property type="match status" value="1"/>
</dbReference>
<dbReference type="GO" id="GO:0005634">
    <property type="term" value="C:nucleus"/>
    <property type="evidence" value="ECO:0007669"/>
    <property type="project" value="UniProtKB-SubCell"/>
</dbReference>